<proteinExistence type="predicted"/>
<dbReference type="Proteomes" id="UP000029014">
    <property type="component" value="Unassembled WGS sequence"/>
</dbReference>
<keyword evidence="2" id="KW-1185">Reference proteome</keyword>
<dbReference type="PANTHER" id="PTHR34472">
    <property type="entry name" value="SULFUR CARRIER PROTEIN THIS"/>
    <property type="match status" value="1"/>
</dbReference>
<dbReference type="EMBL" id="JGZD01000004">
    <property type="protein sequence ID" value="KFI74054.1"/>
    <property type="molecule type" value="Genomic_DNA"/>
</dbReference>
<reference evidence="1 2" key="1">
    <citation type="submission" date="2014-03" db="EMBL/GenBank/DDBJ databases">
        <title>Genomics of Bifidobacteria.</title>
        <authorList>
            <person name="Ventura M."/>
            <person name="Milani C."/>
            <person name="Lugli G.A."/>
        </authorList>
    </citation>
    <scope>NUCLEOTIDE SEQUENCE [LARGE SCALE GENOMIC DNA]</scope>
    <source>
        <strain evidence="1 2">LMG 11592</strain>
    </source>
</reference>
<dbReference type="SUPFAM" id="SSF54285">
    <property type="entry name" value="MoaD/ThiS"/>
    <property type="match status" value="1"/>
</dbReference>
<name>A0A087BSQ4_9BIFI</name>
<evidence type="ECO:0000313" key="1">
    <source>
        <dbReference type="EMBL" id="KFI74054.1"/>
    </source>
</evidence>
<dbReference type="Gene3D" id="3.10.20.30">
    <property type="match status" value="1"/>
</dbReference>
<dbReference type="InterPro" id="IPR010035">
    <property type="entry name" value="Thi_S"/>
</dbReference>
<gene>
    <name evidence="1" type="ORF">BMIN_1320</name>
</gene>
<dbReference type="Pfam" id="PF02597">
    <property type="entry name" value="ThiS"/>
    <property type="match status" value="1"/>
</dbReference>
<protein>
    <submittedName>
        <fullName evidence="1">ThiS protein</fullName>
    </submittedName>
</protein>
<dbReference type="STRING" id="1693.BMIN_1320"/>
<dbReference type="InterPro" id="IPR016155">
    <property type="entry name" value="Mopterin_synth/thiamin_S_b"/>
</dbReference>
<dbReference type="CDD" id="cd00565">
    <property type="entry name" value="Ubl_ThiS"/>
    <property type="match status" value="1"/>
</dbReference>
<dbReference type="InterPro" id="IPR012675">
    <property type="entry name" value="Beta-grasp_dom_sf"/>
</dbReference>
<dbReference type="RefSeq" id="WP_022861464.1">
    <property type="nucleotide sequence ID" value="NZ_JGZD01000004.1"/>
</dbReference>
<dbReference type="AlphaFoldDB" id="A0A087BSQ4"/>
<dbReference type="PANTHER" id="PTHR34472:SF1">
    <property type="entry name" value="SULFUR CARRIER PROTEIN THIS"/>
    <property type="match status" value="1"/>
</dbReference>
<evidence type="ECO:0000313" key="2">
    <source>
        <dbReference type="Proteomes" id="UP000029014"/>
    </source>
</evidence>
<comment type="caution">
    <text evidence="1">The sequence shown here is derived from an EMBL/GenBank/DDBJ whole genome shotgun (WGS) entry which is preliminary data.</text>
</comment>
<dbReference type="InterPro" id="IPR003749">
    <property type="entry name" value="ThiS/MoaD-like"/>
</dbReference>
<accession>A0A087BSQ4</accession>
<dbReference type="eggNOG" id="COG2104">
    <property type="taxonomic scope" value="Bacteria"/>
</dbReference>
<organism evidence="1 2">
    <name type="scientific">Bifidobacterium minimum</name>
    <dbReference type="NCBI Taxonomy" id="1693"/>
    <lineage>
        <taxon>Bacteria</taxon>
        <taxon>Bacillati</taxon>
        <taxon>Actinomycetota</taxon>
        <taxon>Actinomycetes</taxon>
        <taxon>Bifidobacteriales</taxon>
        <taxon>Bifidobacteriaceae</taxon>
        <taxon>Bifidobacterium</taxon>
    </lineage>
</organism>
<dbReference type="NCBIfam" id="TIGR01683">
    <property type="entry name" value="thiS"/>
    <property type="match status" value="1"/>
</dbReference>
<sequence>MIINGRNQDIGTPISVEELITSRGLRPDRVAVEVNGSIVPRTAHAQTTLSGTDTVEIVTFVQGG</sequence>